<dbReference type="PANTHER" id="PTHR42188:SF1">
    <property type="entry name" value="23S RRNA-SPECIFIC ENDONUCLEASE VAPC20"/>
    <property type="match status" value="1"/>
</dbReference>
<comment type="caution">
    <text evidence="8">The sequence shown here is derived from an EMBL/GenBank/DDBJ whole genome shotgun (WGS) entry which is preliminary data.</text>
</comment>
<evidence type="ECO:0000256" key="6">
    <source>
        <dbReference type="HAMAP-Rule" id="MF_00265"/>
    </source>
</evidence>
<protein>
    <recommendedName>
        <fullName evidence="6">Ribonuclease VapC</fullName>
        <shortName evidence="6">RNase VapC</shortName>
        <ecNumber evidence="6">3.1.-.-</ecNumber>
    </recommendedName>
    <alternativeName>
        <fullName evidence="6">Toxin VapC</fullName>
    </alternativeName>
</protein>
<evidence type="ECO:0000313" key="8">
    <source>
        <dbReference type="EMBL" id="PSR59665.1"/>
    </source>
</evidence>
<keyword evidence="1 6" id="KW-1277">Toxin-antitoxin system</keyword>
<dbReference type="PANTHER" id="PTHR42188">
    <property type="entry name" value="23S RRNA-SPECIFIC ENDONUCLEASE VAPC20"/>
    <property type="match status" value="1"/>
</dbReference>
<feature type="domain" description="PIN" evidence="7">
    <location>
        <begin position="11"/>
        <end position="135"/>
    </location>
</feature>
<sequence length="154" mass="16742">MGRLDGPGIVIADTSGLIAAFDTSSPDSDRAFHVLESAGLVVLSPLVLAEIDHVARRELGRHVSTQMIEDLTAQARTDHFEVARVSADVLDQANAVRRLYPDLRLDLADAVSVALAADYETDEVLTLDRRDFRAVTPLTDHKAFRVLPDDLAPA</sequence>
<evidence type="ECO:0000313" key="9">
    <source>
        <dbReference type="Proteomes" id="UP000241647"/>
    </source>
</evidence>
<evidence type="ECO:0000256" key="5">
    <source>
        <dbReference type="ARBA" id="ARBA00022842"/>
    </source>
</evidence>
<dbReference type="AlphaFoldDB" id="A0A2T2YVX1"/>
<proteinExistence type="inferred from homology"/>
<dbReference type="SUPFAM" id="SSF88723">
    <property type="entry name" value="PIN domain-like"/>
    <property type="match status" value="1"/>
</dbReference>
<dbReference type="HAMAP" id="MF_00265">
    <property type="entry name" value="VapC_Nob1"/>
    <property type="match status" value="1"/>
</dbReference>
<dbReference type="EMBL" id="PYHS01000016">
    <property type="protein sequence ID" value="PSR59665.1"/>
    <property type="molecule type" value="Genomic_DNA"/>
</dbReference>
<dbReference type="InterPro" id="IPR002716">
    <property type="entry name" value="PIN_dom"/>
</dbReference>
<keyword evidence="2 6" id="KW-0540">Nuclease</keyword>
<evidence type="ECO:0000256" key="1">
    <source>
        <dbReference type="ARBA" id="ARBA00022649"/>
    </source>
</evidence>
<name>A0A2T2YVX1_9NOCA</name>
<dbReference type="GO" id="GO:0000287">
    <property type="term" value="F:magnesium ion binding"/>
    <property type="evidence" value="ECO:0007669"/>
    <property type="project" value="UniProtKB-UniRule"/>
</dbReference>
<dbReference type="InterPro" id="IPR039018">
    <property type="entry name" value="VapC20-like"/>
</dbReference>
<dbReference type="GO" id="GO:0016075">
    <property type="term" value="P:rRNA catabolic process"/>
    <property type="evidence" value="ECO:0007669"/>
    <property type="project" value="TreeGrafter"/>
</dbReference>
<dbReference type="Pfam" id="PF01850">
    <property type="entry name" value="PIN"/>
    <property type="match status" value="1"/>
</dbReference>
<dbReference type="GO" id="GO:0016787">
    <property type="term" value="F:hydrolase activity"/>
    <property type="evidence" value="ECO:0007669"/>
    <property type="project" value="UniProtKB-KW"/>
</dbReference>
<dbReference type="GO" id="GO:0090729">
    <property type="term" value="F:toxin activity"/>
    <property type="evidence" value="ECO:0007669"/>
    <property type="project" value="UniProtKB-KW"/>
</dbReference>
<dbReference type="Proteomes" id="UP000241647">
    <property type="component" value="Unassembled WGS sequence"/>
</dbReference>
<keyword evidence="6" id="KW-0800">Toxin</keyword>
<dbReference type="EC" id="3.1.-.-" evidence="6"/>
<dbReference type="InterPro" id="IPR029060">
    <property type="entry name" value="PIN-like_dom_sf"/>
</dbReference>
<feature type="binding site" evidence="6">
    <location>
        <position position="13"/>
    </location>
    <ligand>
        <name>Mg(2+)</name>
        <dbReference type="ChEBI" id="CHEBI:18420"/>
    </ligand>
</feature>
<comment type="similarity">
    <text evidence="6">Belongs to the PINc/VapC protein family.</text>
</comment>
<comment type="function">
    <text evidence="6">Toxic component of a toxin-antitoxin (TA) system. An RNase.</text>
</comment>
<comment type="cofactor">
    <cofactor evidence="6">
        <name>Mg(2+)</name>
        <dbReference type="ChEBI" id="CHEBI:18420"/>
    </cofactor>
</comment>
<feature type="binding site" evidence="6">
    <location>
        <position position="109"/>
    </location>
    <ligand>
        <name>Mg(2+)</name>
        <dbReference type="ChEBI" id="CHEBI:18420"/>
    </ligand>
</feature>
<reference evidence="8 9" key="1">
    <citation type="submission" date="2018-02" db="EMBL/GenBank/DDBJ databases">
        <title>8 Nocardia nova and 1 Nocardia cyriacigeorgica strain used for evolution to TMP-SMX.</title>
        <authorList>
            <person name="Mehta H."/>
            <person name="Weng J."/>
            <person name="Shamoo Y."/>
        </authorList>
    </citation>
    <scope>NUCLEOTIDE SEQUENCE [LARGE SCALE GENOMIC DNA]</scope>
    <source>
        <strain evidence="8 9">ATCC 33727</strain>
    </source>
</reference>
<accession>A0A2T2YVX1</accession>
<evidence type="ECO:0000256" key="2">
    <source>
        <dbReference type="ARBA" id="ARBA00022722"/>
    </source>
</evidence>
<organism evidence="8 9">
    <name type="scientific">Nocardia nova</name>
    <dbReference type="NCBI Taxonomy" id="37330"/>
    <lineage>
        <taxon>Bacteria</taxon>
        <taxon>Bacillati</taxon>
        <taxon>Actinomycetota</taxon>
        <taxon>Actinomycetes</taxon>
        <taxon>Mycobacteriales</taxon>
        <taxon>Nocardiaceae</taxon>
        <taxon>Nocardia</taxon>
    </lineage>
</organism>
<dbReference type="RefSeq" id="WP_063025656.1">
    <property type="nucleotide sequence ID" value="NZ_PYHS01000016.1"/>
</dbReference>
<keyword evidence="4 6" id="KW-0378">Hydrolase</keyword>
<evidence type="ECO:0000256" key="4">
    <source>
        <dbReference type="ARBA" id="ARBA00022801"/>
    </source>
</evidence>
<gene>
    <name evidence="6" type="primary">vapC</name>
    <name evidence="8" type="ORF">C8259_25770</name>
</gene>
<evidence type="ECO:0000259" key="7">
    <source>
        <dbReference type="Pfam" id="PF01850"/>
    </source>
</evidence>
<dbReference type="GO" id="GO:0004521">
    <property type="term" value="F:RNA endonuclease activity"/>
    <property type="evidence" value="ECO:0007669"/>
    <property type="project" value="InterPro"/>
</dbReference>
<keyword evidence="5 6" id="KW-0460">Magnesium</keyword>
<evidence type="ECO:0000256" key="3">
    <source>
        <dbReference type="ARBA" id="ARBA00022723"/>
    </source>
</evidence>
<dbReference type="InterPro" id="IPR022907">
    <property type="entry name" value="VapC_family"/>
</dbReference>
<keyword evidence="3 6" id="KW-0479">Metal-binding</keyword>
<dbReference type="Gene3D" id="3.40.50.1010">
    <property type="entry name" value="5'-nuclease"/>
    <property type="match status" value="1"/>
</dbReference>